<name>A0AAE4UWD6_9NOCA</name>
<dbReference type="GO" id="GO:0000976">
    <property type="term" value="F:transcription cis-regulatory region binding"/>
    <property type="evidence" value="ECO:0007669"/>
    <property type="project" value="TreeGrafter"/>
</dbReference>
<comment type="caution">
    <text evidence="4">The sequence shown here is derived from an EMBL/GenBank/DDBJ whole genome shotgun (WGS) entry which is preliminary data.</text>
</comment>
<dbReference type="InterPro" id="IPR041490">
    <property type="entry name" value="KstR2_TetR_C"/>
</dbReference>
<keyword evidence="1 2" id="KW-0238">DNA-binding</keyword>
<dbReference type="InterPro" id="IPR050109">
    <property type="entry name" value="HTH-type_TetR-like_transc_reg"/>
</dbReference>
<evidence type="ECO:0000256" key="2">
    <source>
        <dbReference type="PROSITE-ProRule" id="PRU00335"/>
    </source>
</evidence>
<evidence type="ECO:0000256" key="1">
    <source>
        <dbReference type="ARBA" id="ARBA00023125"/>
    </source>
</evidence>
<feature type="DNA-binding region" description="H-T-H motif" evidence="2">
    <location>
        <begin position="234"/>
        <end position="253"/>
    </location>
</feature>
<dbReference type="PANTHER" id="PTHR30055:SF237">
    <property type="entry name" value="TRANSCRIPTIONAL REPRESSOR MCE3R"/>
    <property type="match status" value="1"/>
</dbReference>
<dbReference type="PROSITE" id="PS01081">
    <property type="entry name" value="HTH_TETR_1"/>
    <property type="match status" value="1"/>
</dbReference>
<feature type="DNA-binding region" description="H-T-H motif" evidence="2">
    <location>
        <begin position="38"/>
        <end position="57"/>
    </location>
</feature>
<protein>
    <submittedName>
        <fullName evidence="4">TetR family transcriptional regulator</fullName>
    </submittedName>
</protein>
<evidence type="ECO:0000259" key="3">
    <source>
        <dbReference type="PROSITE" id="PS50977"/>
    </source>
</evidence>
<feature type="domain" description="HTH tetR-type" evidence="3">
    <location>
        <begin position="15"/>
        <end position="75"/>
    </location>
</feature>
<dbReference type="PRINTS" id="PR00455">
    <property type="entry name" value="HTHTETR"/>
</dbReference>
<proteinExistence type="predicted"/>
<dbReference type="AlphaFoldDB" id="A0AAE4UWD6"/>
<dbReference type="InterPro" id="IPR009057">
    <property type="entry name" value="Homeodomain-like_sf"/>
</dbReference>
<dbReference type="Pfam" id="PF00440">
    <property type="entry name" value="TetR_N"/>
    <property type="match status" value="2"/>
</dbReference>
<evidence type="ECO:0000313" key="5">
    <source>
        <dbReference type="Proteomes" id="UP001185863"/>
    </source>
</evidence>
<dbReference type="PANTHER" id="PTHR30055">
    <property type="entry name" value="HTH-TYPE TRANSCRIPTIONAL REGULATOR RUTR"/>
    <property type="match status" value="1"/>
</dbReference>
<evidence type="ECO:0000313" key="4">
    <source>
        <dbReference type="EMBL" id="MDV7264178.1"/>
    </source>
</evidence>
<dbReference type="InterPro" id="IPR001647">
    <property type="entry name" value="HTH_TetR"/>
</dbReference>
<feature type="domain" description="HTH tetR-type" evidence="3">
    <location>
        <begin position="211"/>
        <end position="271"/>
    </location>
</feature>
<dbReference type="Gene3D" id="1.10.10.60">
    <property type="entry name" value="Homeodomain-like"/>
    <property type="match status" value="2"/>
</dbReference>
<accession>A0AAE4UWD6</accession>
<gene>
    <name evidence="4" type="ORF">R4315_06395</name>
</gene>
<dbReference type="Pfam" id="PF17932">
    <property type="entry name" value="TetR_C_24"/>
    <property type="match status" value="1"/>
</dbReference>
<dbReference type="PROSITE" id="PS50977">
    <property type="entry name" value="HTH_TETR_2"/>
    <property type="match status" value="2"/>
</dbReference>
<dbReference type="Proteomes" id="UP001185863">
    <property type="component" value="Unassembled WGS sequence"/>
</dbReference>
<organism evidence="4 5">
    <name type="scientific">Rhodococcus oxybenzonivorans</name>
    <dbReference type="NCBI Taxonomy" id="1990687"/>
    <lineage>
        <taxon>Bacteria</taxon>
        <taxon>Bacillati</taxon>
        <taxon>Actinomycetota</taxon>
        <taxon>Actinomycetes</taxon>
        <taxon>Mycobacteriales</taxon>
        <taxon>Nocardiaceae</taxon>
        <taxon>Rhodococcus</taxon>
    </lineage>
</organism>
<reference evidence="4" key="1">
    <citation type="submission" date="2023-10" db="EMBL/GenBank/DDBJ databases">
        <title>Development of a sustainable strategy for remediation of hydrocarbon-contaminated territories based on the waste exchange concept.</title>
        <authorList>
            <person name="Krivoruchko A."/>
        </authorList>
    </citation>
    <scope>NUCLEOTIDE SEQUENCE</scope>
    <source>
        <strain evidence="4">IEGM 68</strain>
    </source>
</reference>
<dbReference type="GO" id="GO:0003700">
    <property type="term" value="F:DNA-binding transcription factor activity"/>
    <property type="evidence" value="ECO:0007669"/>
    <property type="project" value="TreeGrafter"/>
</dbReference>
<dbReference type="SUPFAM" id="SSF46689">
    <property type="entry name" value="Homeodomain-like"/>
    <property type="match status" value="2"/>
</dbReference>
<dbReference type="Gene3D" id="1.10.357.10">
    <property type="entry name" value="Tetracycline Repressor, domain 2"/>
    <property type="match status" value="2"/>
</dbReference>
<sequence length="392" mass="42646">MRPRRARLTSTPRPRNRRAQILTAASILFSERGYHNVGTEDIASSVGITAGALYRHFRSKQELLACTVAESFDQAGELLISHGIDDLPVLLHGLAETAATRRNLGVLWNREIRHLPPEQQAALRARLHDVVSRLSAVLGHSVPGVSAADAELLAWCTLAVLTSPGYHRTEILPGRLIHLLATMAVDVSAAPLDSAAEPAADLPGRGGMVPASRREALLGAATRLFGAKGYQAVTMDEIAAAVQVHSASVYRHFDTKADLLAAVIDRGAEPLQLGLSQALFSADTSQEALDAAVDAYIAFAMIHHDLLAVLTCEVLSLPPARRHAVRCAQHDYVGQWFQLLKATRPELDDTEVRFRVHAALTIVNDVSRTVRLRCKPNVQERVRLAARRVLYG</sequence>
<dbReference type="RefSeq" id="WP_213575945.1">
    <property type="nucleotide sequence ID" value="NZ_JAWLUP010000008.1"/>
</dbReference>
<dbReference type="InterPro" id="IPR023772">
    <property type="entry name" value="DNA-bd_HTH_TetR-type_CS"/>
</dbReference>
<dbReference type="EMBL" id="JAWLUP010000008">
    <property type="protein sequence ID" value="MDV7264178.1"/>
    <property type="molecule type" value="Genomic_DNA"/>
</dbReference>